<accession>A0A0E9Q441</accession>
<reference evidence="1" key="2">
    <citation type="journal article" date="2015" name="Fish Shellfish Immunol.">
        <title>Early steps in the European eel (Anguilla anguilla)-Vibrio vulnificus interaction in the gills: Role of the RtxA13 toxin.</title>
        <authorList>
            <person name="Callol A."/>
            <person name="Pajuelo D."/>
            <person name="Ebbesson L."/>
            <person name="Teles M."/>
            <person name="MacKenzie S."/>
            <person name="Amaro C."/>
        </authorList>
    </citation>
    <scope>NUCLEOTIDE SEQUENCE</scope>
</reference>
<organism evidence="1">
    <name type="scientific">Anguilla anguilla</name>
    <name type="common">European freshwater eel</name>
    <name type="synonym">Muraena anguilla</name>
    <dbReference type="NCBI Taxonomy" id="7936"/>
    <lineage>
        <taxon>Eukaryota</taxon>
        <taxon>Metazoa</taxon>
        <taxon>Chordata</taxon>
        <taxon>Craniata</taxon>
        <taxon>Vertebrata</taxon>
        <taxon>Euteleostomi</taxon>
        <taxon>Actinopterygii</taxon>
        <taxon>Neopterygii</taxon>
        <taxon>Teleostei</taxon>
        <taxon>Anguilliformes</taxon>
        <taxon>Anguillidae</taxon>
        <taxon>Anguilla</taxon>
    </lineage>
</organism>
<reference evidence="1" key="1">
    <citation type="submission" date="2014-11" db="EMBL/GenBank/DDBJ databases">
        <authorList>
            <person name="Amaro Gonzalez C."/>
        </authorList>
    </citation>
    <scope>NUCLEOTIDE SEQUENCE</scope>
</reference>
<sequence length="69" mass="7939">MDDRRLALPQSHFHSAAFSSTRPRHPYKLKVRLWEKQFSSHVICHVSHYDITRGGCQGIVLFCLACCPV</sequence>
<evidence type="ECO:0000313" key="1">
    <source>
        <dbReference type="EMBL" id="JAH11267.1"/>
    </source>
</evidence>
<dbReference type="AlphaFoldDB" id="A0A0E9Q441"/>
<protein>
    <submittedName>
        <fullName evidence="1">Uncharacterized protein</fullName>
    </submittedName>
</protein>
<name>A0A0E9Q441_ANGAN</name>
<dbReference type="EMBL" id="GBXM01097310">
    <property type="protein sequence ID" value="JAH11267.1"/>
    <property type="molecule type" value="Transcribed_RNA"/>
</dbReference>
<proteinExistence type="predicted"/>